<organism evidence="1 2">
    <name type="scientific">Aspergillus indologenus CBS 114.80</name>
    <dbReference type="NCBI Taxonomy" id="1450541"/>
    <lineage>
        <taxon>Eukaryota</taxon>
        <taxon>Fungi</taxon>
        <taxon>Dikarya</taxon>
        <taxon>Ascomycota</taxon>
        <taxon>Pezizomycotina</taxon>
        <taxon>Eurotiomycetes</taxon>
        <taxon>Eurotiomycetidae</taxon>
        <taxon>Eurotiales</taxon>
        <taxon>Aspergillaceae</taxon>
        <taxon>Aspergillus</taxon>
        <taxon>Aspergillus subgen. Circumdati</taxon>
    </lineage>
</organism>
<dbReference type="EMBL" id="KZ825497">
    <property type="protein sequence ID" value="PYI31958.1"/>
    <property type="molecule type" value="Genomic_DNA"/>
</dbReference>
<feature type="non-terminal residue" evidence="1">
    <location>
        <position position="1"/>
    </location>
</feature>
<evidence type="ECO:0000313" key="2">
    <source>
        <dbReference type="Proteomes" id="UP000248817"/>
    </source>
</evidence>
<evidence type="ECO:0000313" key="1">
    <source>
        <dbReference type="EMBL" id="PYI31958.1"/>
    </source>
</evidence>
<keyword evidence="2" id="KW-1185">Reference proteome</keyword>
<dbReference type="AlphaFoldDB" id="A0A2V5I5E8"/>
<gene>
    <name evidence="1" type="ORF">BP00DRAFT_300098</name>
</gene>
<proteinExistence type="predicted"/>
<name>A0A2V5I5E8_9EURO</name>
<dbReference type="Proteomes" id="UP000248817">
    <property type="component" value="Unassembled WGS sequence"/>
</dbReference>
<reference evidence="1 2" key="1">
    <citation type="submission" date="2018-02" db="EMBL/GenBank/DDBJ databases">
        <title>The genomes of Aspergillus section Nigri reveals drivers in fungal speciation.</title>
        <authorList>
            <consortium name="DOE Joint Genome Institute"/>
            <person name="Vesth T.C."/>
            <person name="Nybo J."/>
            <person name="Theobald S."/>
            <person name="Brandl J."/>
            <person name="Frisvad J.C."/>
            <person name="Nielsen K.F."/>
            <person name="Lyhne E.K."/>
            <person name="Kogle M.E."/>
            <person name="Kuo A."/>
            <person name="Riley R."/>
            <person name="Clum A."/>
            <person name="Nolan M."/>
            <person name="Lipzen A."/>
            <person name="Salamov A."/>
            <person name="Henrissat B."/>
            <person name="Wiebenga A."/>
            <person name="De vries R.P."/>
            <person name="Grigoriev I.V."/>
            <person name="Mortensen U.H."/>
            <person name="Andersen M.R."/>
            <person name="Baker S.E."/>
        </authorList>
    </citation>
    <scope>NUCLEOTIDE SEQUENCE [LARGE SCALE GENOMIC DNA]</scope>
    <source>
        <strain evidence="1 2">CBS 114.80</strain>
    </source>
</reference>
<protein>
    <submittedName>
        <fullName evidence="1">Uncharacterized protein</fullName>
    </submittedName>
</protein>
<sequence>RIVIRVKTNKLHARDYRAAAVDVVTDLFPHWKQDKRLLFLAIEVWGERMFIALDINHQNYDFNTAHQSKAVLPVYVLRQQGRNRGWTLVRWAQEDESMCKRLAYLHNANGFDVATPFLEDHNSRIVHDQPR</sequence>
<accession>A0A2V5I5E8</accession>
<feature type="non-terminal residue" evidence="1">
    <location>
        <position position="131"/>
    </location>
</feature>